<dbReference type="GO" id="GO:0008234">
    <property type="term" value="F:cysteine-type peptidase activity"/>
    <property type="evidence" value="ECO:0007669"/>
    <property type="project" value="InterPro"/>
</dbReference>
<reference evidence="5" key="1">
    <citation type="submission" date="2016-11" db="EMBL/GenBank/DDBJ databases">
        <authorList>
            <person name="Varghese N."/>
            <person name="Submissions S."/>
        </authorList>
    </citation>
    <scope>NUCLEOTIDE SEQUENCE [LARGE SCALE GENOMIC DNA]</scope>
    <source>
        <strain evidence="5">DSM 26884</strain>
    </source>
</reference>
<dbReference type="eggNOG" id="COG1572">
    <property type="taxonomic scope" value="Bacteria"/>
</dbReference>
<gene>
    <name evidence="4" type="ORF">SAMN05444350_11176</name>
</gene>
<keyword evidence="5" id="KW-1185">Reference proteome</keyword>
<dbReference type="InterPro" id="IPR029030">
    <property type="entry name" value="Caspase-like_dom_sf"/>
</dbReference>
<protein>
    <submittedName>
        <fullName evidence="4">Peptidase family C25</fullName>
    </submittedName>
</protein>
<evidence type="ECO:0000313" key="4">
    <source>
        <dbReference type="EMBL" id="SHI93843.1"/>
    </source>
</evidence>
<dbReference type="InterPro" id="IPR029031">
    <property type="entry name" value="Gingipain_N_sf"/>
</dbReference>
<dbReference type="SUPFAM" id="SSF52129">
    <property type="entry name" value="Caspase-like"/>
    <property type="match status" value="1"/>
</dbReference>
<organism evidence="4 5">
    <name type="scientific">Bacteroides stercorirosoris</name>
    <dbReference type="NCBI Taxonomy" id="871324"/>
    <lineage>
        <taxon>Bacteria</taxon>
        <taxon>Pseudomonadati</taxon>
        <taxon>Bacteroidota</taxon>
        <taxon>Bacteroidia</taxon>
        <taxon>Bacteroidales</taxon>
        <taxon>Bacteroidaceae</taxon>
        <taxon>Bacteroides</taxon>
    </lineage>
</organism>
<dbReference type="Pfam" id="PF01364">
    <property type="entry name" value="Peptidase_C25"/>
    <property type="match status" value="1"/>
</dbReference>
<dbReference type="NCBIfam" id="NF033707">
    <property type="entry name" value="T9SS_sortase"/>
    <property type="match status" value="1"/>
</dbReference>
<dbReference type="GO" id="GO:0006508">
    <property type="term" value="P:proteolysis"/>
    <property type="evidence" value="ECO:0007669"/>
    <property type="project" value="InterPro"/>
</dbReference>
<accession>A0A1M6F837</accession>
<name>A0A1M6F837_9BACE</name>
<sequence length="1289" mass="143015">MSIKRCWLLCCFIALFLPVSAQEFVTLNWQELPSAQTLPVVTRELPLKDDFRSFTYQVEIEFPEYQKLSKSEAAALEVRLDSLRRLPDEDIAFREGLPVSPQVTSFIKVSAHRGFLSVNLVPVVYREGSYQRLNSFKLSVKPFPKKEGMGEGTLTRNTAIPSVETSLEGYASLSNYTSLKDCTNSLLSSGRWTKIRVRTTGVFKITDAELRKMGFSRPEKVRVFGYGGYLLSQRFSEHPAADLPEVPLLRLSDGVLFYARGTVSWKPDTQNTYFVRERNFYSDEGYYFLTDRDDIPEMEPEVTASLQGTAANRLTTFNSYALYEKDAFSWANTGRELYEDYDYVAGNTKNYTLNLPGIVPGGAGWLTTTFTARSIEVATSYSVSVDGVMQGNAPLASISSDNQYYTRATSATINTSWQGTNSGTAVVTVTHSRPSGTSGRLDYIALNYTRELRLNAPYLTFRSLASIDKETTFVLSGATASTVIWDVTDPANISRIEGHFADAAYTFTIPAGKLREFVAVTPEATGFETVESVGGIANQNLHSLEATDMIIISPDRTDLMTQAERLAQAHREKDGLSVVVIPAPQIYNEFSSGTPDGTAYRRLMKMLYDRFPTAAERPKYLLFFGDCSYDNRMLTSSWKNYRPDHYLLSYQSENSIEETGSYVTDDYFGFLDDEEGDNLTAAMLDIGIGRFPVRTAAEAKAAVDKTIAYMENKHAGPWKHTVCYVSDDGDKNLHISQSEILASYTERNYPSLLVNRIYADAFRREASATGETYPDATKRLLQMFDKGMLVVNYTGHGSTSAWAAENLLTVNDITKMSSPRLPLWITATCDFTRFDDIQTSAGEQAFLNPKGGAIALLTTSRVVYASQNSSLNQAFLRHIFSRPEGKRLRLGDIMRLSKCDEALANDKNKLNFALIGDPALTLAYPDYQVQIDEFAGVNVSEEGAVYPQVKAGSKITVKGHILTPEGNPAEDFTGTVHPTVLDSKEQVTTLDNRGEGAYTYTERSKTLFSGSDSVRQGRFEFTFPVPLDINYSDEEGLLSLYALSANQTNEAGGYFDRFLVGGTADEISSDTLGPKMTIYLNTPDFHSGGQTNHTPLFVAELEDADGINTVGNGIGHDLSLCIDGSAVLTYNLNDYYTPTAGDYTRGAVYFSVPDLTEGKHTLSFRAWDLLNNSSTKTLDFEVVRGLRPNLFSVICTQSPARESTTFVLSHNRPGSTLAVRMSVYDFSGRELWTHLEQGISDGQTYYVEWDLCSNGGQRLAPGVYLYRASIVSDGSRESTKAQKIIILSQ</sequence>
<feature type="domain" description="Gingipain" evidence="3">
    <location>
        <begin position="549"/>
        <end position="922"/>
    </location>
</feature>
<dbReference type="CDD" id="cd02258">
    <property type="entry name" value="Peptidase_C25_N"/>
    <property type="match status" value="1"/>
</dbReference>
<evidence type="ECO:0000313" key="5">
    <source>
        <dbReference type="Proteomes" id="UP000184192"/>
    </source>
</evidence>
<dbReference type="Gene3D" id="3.40.50.1460">
    <property type="match status" value="1"/>
</dbReference>
<dbReference type="Gene3D" id="2.60.40.4070">
    <property type="match status" value="1"/>
</dbReference>
<proteinExistence type="predicted"/>
<evidence type="ECO:0000256" key="2">
    <source>
        <dbReference type="SAM" id="SignalP"/>
    </source>
</evidence>
<dbReference type="RefSeq" id="WP_073313594.1">
    <property type="nucleotide sequence ID" value="NZ_FQZN01000011.1"/>
</dbReference>
<dbReference type="InterPro" id="IPR001769">
    <property type="entry name" value="Gingipain"/>
</dbReference>
<keyword evidence="1 2" id="KW-0732">Signal</keyword>
<dbReference type="EMBL" id="FQZN01000011">
    <property type="protein sequence ID" value="SHI93843.1"/>
    <property type="molecule type" value="Genomic_DNA"/>
</dbReference>
<feature type="signal peptide" evidence="2">
    <location>
        <begin position="1"/>
        <end position="21"/>
    </location>
</feature>
<dbReference type="GeneID" id="92712171"/>
<evidence type="ECO:0000259" key="3">
    <source>
        <dbReference type="Pfam" id="PF01364"/>
    </source>
</evidence>
<feature type="chain" id="PRO_5013223344" evidence="2">
    <location>
        <begin position="22"/>
        <end position="1289"/>
    </location>
</feature>
<dbReference type="Proteomes" id="UP000184192">
    <property type="component" value="Unassembled WGS sequence"/>
</dbReference>
<dbReference type="Gene3D" id="3.40.50.10390">
    <property type="entry name" value="Gingipain r, domain 1"/>
    <property type="match status" value="1"/>
</dbReference>
<evidence type="ECO:0000256" key="1">
    <source>
        <dbReference type="ARBA" id="ARBA00022729"/>
    </source>
</evidence>